<reference evidence="1 2" key="1">
    <citation type="journal article" date="2018" name="BMC Genomics">
        <title>Genomic comparison of Trypanosoma conorhini and Trypanosoma rangeli to Trypanosoma cruzi strains of high and low virulence.</title>
        <authorList>
            <person name="Bradwell K.R."/>
            <person name="Koparde V.N."/>
            <person name="Matveyev A.V."/>
            <person name="Serrano M.G."/>
            <person name="Alves J.M."/>
            <person name="Parikh H."/>
            <person name="Huang B."/>
            <person name="Lee V."/>
            <person name="Espinosa-Alvarez O."/>
            <person name="Ortiz P.A."/>
            <person name="Costa-Martins A.G."/>
            <person name="Teixeira M.M."/>
            <person name="Buck G.A."/>
        </authorList>
    </citation>
    <scope>NUCLEOTIDE SEQUENCE [LARGE SCALE GENOMIC DNA]</scope>
    <source>
        <strain evidence="1 2">025E</strain>
    </source>
</reference>
<comment type="caution">
    <text evidence="1">The sequence shown here is derived from an EMBL/GenBank/DDBJ whole genome shotgun (WGS) entry which is preliminary data.</text>
</comment>
<dbReference type="AlphaFoldDB" id="A0A422PUI7"/>
<accession>A0A422PUI7</accession>
<evidence type="ECO:0000313" key="1">
    <source>
        <dbReference type="EMBL" id="RNF21425.1"/>
    </source>
</evidence>
<dbReference type="EMBL" id="MKKU01000156">
    <property type="protein sequence ID" value="RNF21425.1"/>
    <property type="molecule type" value="Genomic_DNA"/>
</dbReference>
<evidence type="ECO:0000313" key="2">
    <source>
        <dbReference type="Proteomes" id="UP000284403"/>
    </source>
</evidence>
<dbReference type="GeneID" id="40317086"/>
<sequence>MRHRKATGLRLLETPAVPLESLPPPFSVASAGALQWRKLLSHALPTSARLTAGKEERVLGQDAFYAPKSLIHAPFLRFAALRPTLLLKLQHRLRACSGVHSAVCPWRDWIIENRPCRIDDGQTSPKGAREVVSDAPQEFPEHSAYVRLRCNTVKRNGACLASARAACRLGARAPSNMARKGTRRRAPGPQ</sequence>
<keyword evidence="2" id="KW-1185">Reference proteome</keyword>
<dbReference type="Proteomes" id="UP000284403">
    <property type="component" value="Unassembled WGS sequence"/>
</dbReference>
<protein>
    <submittedName>
        <fullName evidence="1">Uncharacterized protein</fullName>
    </submittedName>
</protein>
<proteinExistence type="predicted"/>
<name>A0A422PUI7_9TRYP</name>
<organism evidence="1 2">
    <name type="scientific">Trypanosoma conorhini</name>
    <dbReference type="NCBI Taxonomy" id="83891"/>
    <lineage>
        <taxon>Eukaryota</taxon>
        <taxon>Discoba</taxon>
        <taxon>Euglenozoa</taxon>
        <taxon>Kinetoplastea</taxon>
        <taxon>Metakinetoplastina</taxon>
        <taxon>Trypanosomatida</taxon>
        <taxon>Trypanosomatidae</taxon>
        <taxon>Trypanosoma</taxon>
    </lineage>
</organism>
<gene>
    <name evidence="1" type="ORF">Tco025E_03475</name>
</gene>
<dbReference type="RefSeq" id="XP_029229528.1">
    <property type="nucleotide sequence ID" value="XM_029370393.1"/>
</dbReference>